<dbReference type="PANTHER" id="PTHR11439">
    <property type="entry name" value="GAG-POL-RELATED RETROTRANSPOSON"/>
    <property type="match status" value="1"/>
</dbReference>
<organism evidence="1 2">
    <name type="scientific">Tanacetum coccineum</name>
    <dbReference type="NCBI Taxonomy" id="301880"/>
    <lineage>
        <taxon>Eukaryota</taxon>
        <taxon>Viridiplantae</taxon>
        <taxon>Streptophyta</taxon>
        <taxon>Embryophyta</taxon>
        <taxon>Tracheophyta</taxon>
        <taxon>Spermatophyta</taxon>
        <taxon>Magnoliopsida</taxon>
        <taxon>eudicotyledons</taxon>
        <taxon>Gunneridae</taxon>
        <taxon>Pentapetalae</taxon>
        <taxon>asterids</taxon>
        <taxon>campanulids</taxon>
        <taxon>Asterales</taxon>
        <taxon>Asteraceae</taxon>
        <taxon>Asteroideae</taxon>
        <taxon>Anthemideae</taxon>
        <taxon>Anthemidinae</taxon>
        <taxon>Tanacetum</taxon>
    </lineage>
</organism>
<reference evidence="1" key="2">
    <citation type="submission" date="2022-01" db="EMBL/GenBank/DDBJ databases">
        <authorList>
            <person name="Yamashiro T."/>
            <person name="Shiraishi A."/>
            <person name="Satake H."/>
            <person name="Nakayama K."/>
        </authorList>
    </citation>
    <scope>NUCLEOTIDE SEQUENCE</scope>
</reference>
<evidence type="ECO:0000313" key="1">
    <source>
        <dbReference type="EMBL" id="GJT03884.1"/>
    </source>
</evidence>
<dbReference type="Proteomes" id="UP001151760">
    <property type="component" value="Unassembled WGS sequence"/>
</dbReference>
<dbReference type="EMBL" id="BQNB010012464">
    <property type="protein sequence ID" value="GJT03884.1"/>
    <property type="molecule type" value="Genomic_DNA"/>
</dbReference>
<dbReference type="CDD" id="cd09272">
    <property type="entry name" value="RNase_HI_RT_Ty1"/>
    <property type="match status" value="1"/>
</dbReference>
<gene>
    <name evidence="1" type="ORF">Tco_0838346</name>
</gene>
<accession>A0ABQ5AS33</accession>
<keyword evidence="2" id="KW-1185">Reference proteome</keyword>
<dbReference type="PANTHER" id="PTHR11439:SF517">
    <property type="entry name" value="CYSTEINE-RICH RLK (RECEPTOR-LIKE PROTEIN KINASE) 8"/>
    <property type="match status" value="1"/>
</dbReference>
<evidence type="ECO:0000313" key="2">
    <source>
        <dbReference type="Proteomes" id="UP001151760"/>
    </source>
</evidence>
<comment type="caution">
    <text evidence="1">The sequence shown here is derived from an EMBL/GenBank/DDBJ whole genome shotgun (WGS) entry which is preliminary data.</text>
</comment>
<protein>
    <submittedName>
        <fullName evidence="1">Uncharacterized protein</fullName>
    </submittedName>
</protein>
<reference evidence="1" key="1">
    <citation type="journal article" date="2022" name="Int. J. Mol. Sci.">
        <title>Draft Genome of Tanacetum Coccineum: Genomic Comparison of Closely Related Tanacetum-Family Plants.</title>
        <authorList>
            <person name="Yamashiro T."/>
            <person name="Shiraishi A."/>
            <person name="Nakayama K."/>
            <person name="Satake H."/>
        </authorList>
    </citation>
    <scope>NUCLEOTIDE SEQUENCE</scope>
</reference>
<proteinExistence type="predicted"/>
<sequence>MNRPTELHLQAIKRILRYIKGTLEYGVMYQARMGGLIGYTDSDYARDTDDRRSTSGYVFMLSNGAVSWLSKKQPIVTLSTTEAEFVAAAGCSSQAIWLMRVLEKLGCASKEGVTIYCDNSSTMVEASTSITSQFTQLCELQYSSTKSTFGIRARLSKGPDFQFESDR</sequence>
<name>A0ABQ5AS33_9ASTR</name>